<dbReference type="EMBL" id="BK063679">
    <property type="protein sequence ID" value="DBA35527.1"/>
    <property type="molecule type" value="Genomic_DNA"/>
</dbReference>
<keyword evidence="2" id="KW-1185">Reference proteome</keyword>
<evidence type="ECO:0000313" key="2">
    <source>
        <dbReference type="Proteomes" id="UP001302343"/>
    </source>
</evidence>
<accession>A0AA87CHW9</accession>
<protein>
    <recommendedName>
        <fullName evidence="3">Tail fiber protein</fullName>
    </recommendedName>
</protein>
<sequence length="369" mass="40576">MTFNPPNLSELLTHEQTMNTRLTTLQGDLRDILDDNSIAYASDEGIIPLIRKLPVPVPTTVEWNCYEGWLTKDGSQSRNNEAEGYPVVRDQSGTSIPNVPVTVRRKPISGGSWTQYGTYISSNDDVYMYPDSNKDGYIYEVYVTANPSISAQLALPQYWFNYQTDDYDYTFDQVLDTANPLISTNVKSIDTQYLSYGTNYFYVTAKEAGQMLLAIPLKNAPAIAGANNNTNIYIGYDITRGNTPSSDGMFGVGGGMVGNGSRNSIGVFLDSSDADFMSTYGSSFYFGGEDIGFTETGVSKECIVRIPGGNSGAYTWFENADASISDYGPYWYASQLGTTYGPCLVVHHSNATANQRIKVTIKYIRATCP</sequence>
<dbReference type="Proteomes" id="UP001302343">
    <property type="component" value="Segment"/>
</dbReference>
<evidence type="ECO:0000313" key="1">
    <source>
        <dbReference type="EMBL" id="DBA35527.1"/>
    </source>
</evidence>
<reference evidence="1 2" key="1">
    <citation type="journal article" date="2023" name="Nat. Microbiol.">
        <title>A compendium of viruses from methanogenic archaea reveals their diversity and adaptations to the gut environment.</title>
        <authorList>
            <person name="Medvedeva S."/>
            <person name="Borrel G."/>
            <person name="Krupovic M."/>
            <person name="Gribaldo S."/>
        </authorList>
    </citation>
    <scope>NUCLEOTIDE SEQUENCE [LARGE SCALE GENOMIC DNA]</scope>
</reference>
<dbReference type="GeneID" id="300198945"/>
<gene>
    <name evidence="1" type="ORF">vir323_00015</name>
</gene>
<organism evidence="1 2">
    <name type="scientific">Caudoviricetes sp. vir323</name>
    <dbReference type="NCBI Taxonomy" id="3068356"/>
    <lineage>
        <taxon>Viruses</taxon>
        <taxon>Duplodnaviria</taxon>
        <taxon>Heunggongvirae</taxon>
        <taxon>Uroviricota</taxon>
        <taxon>Caudoviricetes</taxon>
    </lineage>
</organism>
<dbReference type="RefSeq" id="YP_013605307.1">
    <property type="nucleotide sequence ID" value="NC_133304.1"/>
</dbReference>
<name>A0AA87CHW9_9CAUD</name>
<proteinExistence type="predicted"/>
<evidence type="ECO:0008006" key="3">
    <source>
        <dbReference type="Google" id="ProtNLM"/>
    </source>
</evidence>